<dbReference type="EMBL" id="SBKO01000006">
    <property type="protein sequence ID" value="RXR16320.1"/>
    <property type="molecule type" value="Genomic_DNA"/>
</dbReference>
<reference evidence="2" key="1">
    <citation type="submission" date="2019-01" db="EMBL/GenBank/DDBJ databases">
        <title>Cytophagaceae bacterium strain CAR-16.</title>
        <authorList>
            <person name="Chen W.-M."/>
        </authorList>
    </citation>
    <scope>NUCLEOTIDE SEQUENCE [LARGE SCALE GENOMIC DNA]</scope>
    <source>
        <strain evidence="2">LLJ-11</strain>
    </source>
</reference>
<dbReference type="InterPro" id="IPR009097">
    <property type="entry name" value="Cyclic_Pdiesterase"/>
</dbReference>
<keyword evidence="1" id="KW-0436">Ligase</keyword>
<dbReference type="GO" id="GO:0016874">
    <property type="term" value="F:ligase activity"/>
    <property type="evidence" value="ECO:0007669"/>
    <property type="project" value="UniProtKB-KW"/>
</dbReference>
<name>A0A4Q1K0Q1_9FLAO</name>
<accession>A0A4Q1K0Q1</accession>
<protein>
    <submittedName>
        <fullName evidence="1">2'-5' RNA ligase family protein</fullName>
    </submittedName>
</protein>
<keyword evidence="2" id="KW-1185">Reference proteome</keyword>
<dbReference type="OrthoDB" id="980044at2"/>
<dbReference type="AlphaFoldDB" id="A0A4Q1K0Q1"/>
<evidence type="ECO:0000313" key="1">
    <source>
        <dbReference type="EMBL" id="RXR16320.1"/>
    </source>
</evidence>
<dbReference type="Proteomes" id="UP000290283">
    <property type="component" value="Unassembled WGS sequence"/>
</dbReference>
<dbReference type="RefSeq" id="WP_129436598.1">
    <property type="nucleotide sequence ID" value="NZ_SBKO01000006.1"/>
</dbReference>
<dbReference type="SUPFAM" id="SSF55144">
    <property type="entry name" value="LigT-like"/>
    <property type="match status" value="1"/>
</dbReference>
<evidence type="ECO:0000313" key="2">
    <source>
        <dbReference type="Proteomes" id="UP000290283"/>
    </source>
</evidence>
<sequence>MSETFSIVLQPAPEVIDKVKTMKNELAYNIGWYNSRNSLAHITVNEFEANPSDLKRIVTNIDSICNTIKPTEAFFDSLDTFPNGAFFLSPDLKTRDNLKSIMTKINTSFRLKTKIKSNEPHISIGRRLNDNQIKKAKELFGSPNVSFRCDTVALRKFNTEKKQFDIIALFELNGNDADCFPSQGTLF</sequence>
<proteinExistence type="predicted"/>
<organism evidence="1 2">
    <name type="scientific">Flavobacterium amnicola</name>
    <dbReference type="NCBI Taxonomy" id="2506422"/>
    <lineage>
        <taxon>Bacteria</taxon>
        <taxon>Pseudomonadati</taxon>
        <taxon>Bacteroidota</taxon>
        <taxon>Flavobacteriia</taxon>
        <taxon>Flavobacteriales</taxon>
        <taxon>Flavobacteriaceae</taxon>
        <taxon>Flavobacterium</taxon>
    </lineage>
</organism>
<comment type="caution">
    <text evidence="1">The sequence shown here is derived from an EMBL/GenBank/DDBJ whole genome shotgun (WGS) entry which is preliminary data.</text>
</comment>
<gene>
    <name evidence="1" type="ORF">EQG63_11920</name>
</gene>
<dbReference type="Pfam" id="PF13563">
    <property type="entry name" value="2_5_RNA_ligase2"/>
    <property type="match status" value="1"/>
</dbReference>
<dbReference type="Gene3D" id="3.90.1140.10">
    <property type="entry name" value="Cyclic phosphodiesterase"/>
    <property type="match status" value="1"/>
</dbReference>